<dbReference type="GO" id="GO:0110051">
    <property type="term" value="P:metabolite repair"/>
    <property type="evidence" value="ECO:0007669"/>
    <property type="project" value="TreeGrafter"/>
</dbReference>
<evidence type="ECO:0000256" key="2">
    <source>
        <dbReference type="ARBA" id="ARBA00000909"/>
    </source>
</evidence>
<comment type="similarity">
    <text evidence="17">Belongs to the NnrD/CARKD family.</text>
</comment>
<evidence type="ECO:0000256" key="15">
    <source>
        <dbReference type="ARBA" id="ARBA00048238"/>
    </source>
</evidence>
<name>A0A4R8IQC8_9GAMM</name>
<keyword evidence="8 17" id="KW-0521">NADP</keyword>
<dbReference type="OrthoDB" id="9806925at2"/>
<keyword evidence="23" id="KW-1185">Reference proteome</keyword>
<comment type="similarity">
    <text evidence="3 19">In the N-terminal section; belongs to the NnrE/AIBP family.</text>
</comment>
<dbReference type="GO" id="GO:0005524">
    <property type="term" value="F:ATP binding"/>
    <property type="evidence" value="ECO:0007669"/>
    <property type="project" value="UniProtKB-UniRule"/>
</dbReference>
<dbReference type="InterPro" id="IPR004443">
    <property type="entry name" value="YjeF_N_dom"/>
</dbReference>
<dbReference type="FunFam" id="3.40.50.10260:FF:000003">
    <property type="entry name" value="Multifunctional fusion protein"/>
    <property type="match status" value="1"/>
</dbReference>
<dbReference type="PROSITE" id="PS01050">
    <property type="entry name" value="YJEF_C_2"/>
    <property type="match status" value="1"/>
</dbReference>
<feature type="binding site" evidence="18">
    <location>
        <position position="141"/>
    </location>
    <ligand>
        <name>(6S)-NADPHX</name>
        <dbReference type="ChEBI" id="CHEBI:64076"/>
    </ligand>
</feature>
<dbReference type="Proteomes" id="UP000294914">
    <property type="component" value="Unassembled WGS sequence"/>
</dbReference>
<evidence type="ECO:0000256" key="10">
    <source>
        <dbReference type="ARBA" id="ARBA00023027"/>
    </source>
</evidence>
<feature type="binding site" evidence="18">
    <location>
        <position position="162"/>
    </location>
    <ligand>
        <name>K(+)</name>
        <dbReference type="ChEBI" id="CHEBI:29103"/>
    </ligand>
</feature>
<dbReference type="SUPFAM" id="SSF53613">
    <property type="entry name" value="Ribokinase-like"/>
    <property type="match status" value="1"/>
</dbReference>
<feature type="binding site" evidence="18">
    <location>
        <position position="159"/>
    </location>
    <ligand>
        <name>(6S)-NADPHX</name>
        <dbReference type="ChEBI" id="CHEBI:64076"/>
    </ligand>
</feature>
<comment type="cofactor">
    <cofactor evidence="17">
        <name>Mg(2+)</name>
        <dbReference type="ChEBI" id="CHEBI:18420"/>
    </cofactor>
</comment>
<gene>
    <name evidence="18" type="primary">nnrE</name>
    <name evidence="17" type="synonym">nnrD</name>
    <name evidence="22" type="ORF">EDC23_2492</name>
</gene>
<dbReference type="HAMAP" id="MF_01965">
    <property type="entry name" value="NADHX_dehydratase"/>
    <property type="match status" value="1"/>
</dbReference>
<evidence type="ECO:0000256" key="7">
    <source>
        <dbReference type="ARBA" id="ARBA00022840"/>
    </source>
</evidence>
<feature type="binding site" evidence="17">
    <location>
        <position position="261"/>
    </location>
    <ligand>
        <name>(6S)-NADPHX</name>
        <dbReference type="ChEBI" id="CHEBI:64076"/>
    </ligand>
</feature>
<evidence type="ECO:0000256" key="3">
    <source>
        <dbReference type="ARBA" id="ARBA00006001"/>
    </source>
</evidence>
<feature type="binding site" evidence="17">
    <location>
        <position position="433"/>
    </location>
    <ligand>
        <name>AMP</name>
        <dbReference type="ChEBI" id="CHEBI:456215"/>
    </ligand>
</feature>
<comment type="function">
    <text evidence="17">Catalyzes the dehydration of the S-form of NAD(P)HX at the expense of ADP, which is converted to AMP. Together with NAD(P)HX epimerase, which catalyzes the epimerization of the S- and R-forms, the enzyme allows the repair of both epimers of NAD(P)HX, a damaged form of NAD(P)H that is a result of enzymatic or heat-dependent hydration.</text>
</comment>
<dbReference type="InterPro" id="IPR029056">
    <property type="entry name" value="Ribokinase-like"/>
</dbReference>
<comment type="subunit">
    <text evidence="17">Homotetramer.</text>
</comment>
<dbReference type="Gene3D" id="3.40.1190.20">
    <property type="match status" value="1"/>
</dbReference>
<keyword evidence="5 18" id="KW-0479">Metal-binding</keyword>
<comment type="similarity">
    <text evidence="18">Belongs to the NnrE/AIBP family.</text>
</comment>
<dbReference type="AlphaFoldDB" id="A0A4R8IQC8"/>
<feature type="binding site" evidence="18">
    <location>
        <position position="126"/>
    </location>
    <ligand>
        <name>K(+)</name>
        <dbReference type="ChEBI" id="CHEBI:29103"/>
    </ligand>
</feature>
<evidence type="ECO:0000256" key="19">
    <source>
        <dbReference type="PIRNR" id="PIRNR017184"/>
    </source>
</evidence>
<evidence type="ECO:0000256" key="9">
    <source>
        <dbReference type="ARBA" id="ARBA00022958"/>
    </source>
</evidence>
<sequence>MANLPHDLYTTEQCRELDRIAIEELGMSGSVLMERAGEAAWRQLSRRWPEARRITVVCGTGNNGGDGYVVARLAHADGRQVRVLQVGESDKLGGDALAALQRLQGIEVFPEPFASQPLEETDLLVDALLGTGVRGEVNEPYATAIDWLNGSGKPILALDVPSGLDANTGQAGGRAVRAEETITFIGLKIGLLTADAPDHVGQLAFNSLNLPDTVRARVSPVAQRLEFAELVRHLPRRPRNSHKGLYGHVLILGGEQGMNGAARLAGEAALRAGAGRVSIATRAAHAATLNHGRPELMCHGVEESQALQALIDQATVVAVGPGLGQGEWGRMIWQALAACDTPQVVDADALNLLAENPRQGGQRILTPHPGEAARLLNLTPAEVQADRLAAVRRLQAQYGGVVVLKGAGTLVSAGTGNSLCTAGNPGMSSAGMGDVLTGVIAALLAQGLAPEPAAQLGVCLHGAAADQAARSAGERGLLAGDLFGPLRRLING</sequence>
<evidence type="ECO:0000259" key="21">
    <source>
        <dbReference type="PROSITE" id="PS51385"/>
    </source>
</evidence>
<dbReference type="NCBIfam" id="TIGR00197">
    <property type="entry name" value="yjeF_nterm"/>
    <property type="match status" value="1"/>
</dbReference>
<feature type="binding site" evidence="17">
    <location>
        <position position="434"/>
    </location>
    <ligand>
        <name>(6S)-NADPHX</name>
        <dbReference type="ChEBI" id="CHEBI:64076"/>
    </ligand>
</feature>
<dbReference type="SUPFAM" id="SSF64153">
    <property type="entry name" value="YjeF N-terminal domain-like"/>
    <property type="match status" value="1"/>
</dbReference>
<comment type="catalytic activity">
    <reaction evidence="16 17 19">
        <text>(6S)-NADPHX + ADP = AMP + phosphate + NADPH + H(+)</text>
        <dbReference type="Rhea" id="RHEA:32235"/>
        <dbReference type="ChEBI" id="CHEBI:15378"/>
        <dbReference type="ChEBI" id="CHEBI:43474"/>
        <dbReference type="ChEBI" id="CHEBI:57783"/>
        <dbReference type="ChEBI" id="CHEBI:64076"/>
        <dbReference type="ChEBI" id="CHEBI:456215"/>
        <dbReference type="ChEBI" id="CHEBI:456216"/>
        <dbReference type="EC" id="4.2.1.136"/>
    </reaction>
</comment>
<keyword evidence="11 18" id="KW-0413">Isomerase</keyword>
<comment type="function">
    <text evidence="14 19">Bifunctional enzyme that catalyzes the epimerization of the S- and R-forms of NAD(P)HX and the dehydration of the S-form of NAD(P)HX at the expense of ADP, which is converted to AMP. This allows the repair of both epimers of NAD(P)HX, a damaged form of NAD(P)H that is a result of enzymatic or heat-dependent hydration.</text>
</comment>
<feature type="binding site" evidence="18">
    <location>
        <begin position="62"/>
        <end position="66"/>
    </location>
    <ligand>
        <name>(6S)-NADPHX</name>
        <dbReference type="ChEBI" id="CHEBI:64076"/>
    </ligand>
</feature>
<dbReference type="PIRSF" id="PIRSF017184">
    <property type="entry name" value="Nnr"/>
    <property type="match status" value="1"/>
</dbReference>
<evidence type="ECO:0000256" key="6">
    <source>
        <dbReference type="ARBA" id="ARBA00022741"/>
    </source>
</evidence>
<evidence type="ECO:0000256" key="18">
    <source>
        <dbReference type="HAMAP-Rule" id="MF_01966"/>
    </source>
</evidence>
<comment type="similarity">
    <text evidence="4 19">In the C-terminal section; belongs to the NnrD/CARKD family.</text>
</comment>
<dbReference type="CDD" id="cd01171">
    <property type="entry name" value="YXKO-related"/>
    <property type="match status" value="1"/>
</dbReference>
<dbReference type="Pfam" id="PF03853">
    <property type="entry name" value="YjeF_N"/>
    <property type="match status" value="1"/>
</dbReference>
<dbReference type="GO" id="GO:0046496">
    <property type="term" value="P:nicotinamide nucleotide metabolic process"/>
    <property type="evidence" value="ECO:0007669"/>
    <property type="project" value="UniProtKB-UniRule"/>
</dbReference>
<organism evidence="22 23">
    <name type="scientific">Thiohalophilus thiocyanatoxydans</name>
    <dbReference type="NCBI Taxonomy" id="381308"/>
    <lineage>
        <taxon>Bacteria</taxon>
        <taxon>Pseudomonadati</taxon>
        <taxon>Pseudomonadota</taxon>
        <taxon>Gammaproteobacteria</taxon>
        <taxon>Thiohalomonadales</taxon>
        <taxon>Thiohalophilaceae</taxon>
        <taxon>Thiohalophilus</taxon>
    </lineage>
</organism>
<dbReference type="EC" id="4.2.1.136" evidence="19"/>
<evidence type="ECO:0000256" key="12">
    <source>
        <dbReference type="ARBA" id="ARBA00023239"/>
    </source>
</evidence>
<reference evidence="22 23" key="1">
    <citation type="submission" date="2019-03" db="EMBL/GenBank/DDBJ databases">
        <title>Genomic Encyclopedia of Type Strains, Phase IV (KMG-IV): sequencing the most valuable type-strain genomes for metagenomic binning, comparative biology and taxonomic classification.</title>
        <authorList>
            <person name="Goeker M."/>
        </authorList>
    </citation>
    <scope>NUCLEOTIDE SEQUENCE [LARGE SCALE GENOMIC DNA]</scope>
    <source>
        <strain evidence="22 23">DSM 16326</strain>
    </source>
</reference>
<dbReference type="InterPro" id="IPR036652">
    <property type="entry name" value="YjeF_N_dom_sf"/>
</dbReference>
<dbReference type="InterPro" id="IPR030677">
    <property type="entry name" value="Nnr"/>
</dbReference>
<evidence type="ECO:0000256" key="13">
    <source>
        <dbReference type="ARBA" id="ARBA00023268"/>
    </source>
</evidence>
<dbReference type="RefSeq" id="WP_134085011.1">
    <property type="nucleotide sequence ID" value="NZ_SOQX01000008.1"/>
</dbReference>
<comment type="catalytic activity">
    <reaction evidence="15 17 19">
        <text>(6S)-NADHX + ADP = AMP + phosphate + NADH + H(+)</text>
        <dbReference type="Rhea" id="RHEA:32223"/>
        <dbReference type="ChEBI" id="CHEBI:15378"/>
        <dbReference type="ChEBI" id="CHEBI:43474"/>
        <dbReference type="ChEBI" id="CHEBI:57945"/>
        <dbReference type="ChEBI" id="CHEBI:64074"/>
        <dbReference type="ChEBI" id="CHEBI:456215"/>
        <dbReference type="ChEBI" id="CHEBI:456216"/>
        <dbReference type="EC" id="4.2.1.136"/>
    </reaction>
</comment>
<keyword evidence="12 17" id="KW-0456">Lyase</keyword>
<comment type="function">
    <text evidence="18">Catalyzes the epimerization of the S- and R-forms of NAD(P)HX, a damaged form of NAD(P)H that is a result of enzymatic or heat-dependent hydration. This is a prerequisite for the S-specific NAD(P)H-hydrate dehydratase to allow the repair of both epimers of NAD(P)HX.</text>
</comment>
<keyword evidence="7 17" id="KW-0067">ATP-binding</keyword>
<evidence type="ECO:0000256" key="14">
    <source>
        <dbReference type="ARBA" id="ARBA00025153"/>
    </source>
</evidence>
<evidence type="ECO:0000256" key="4">
    <source>
        <dbReference type="ARBA" id="ARBA00009524"/>
    </source>
</evidence>
<keyword evidence="6 17" id="KW-0547">Nucleotide-binding</keyword>
<evidence type="ECO:0000256" key="1">
    <source>
        <dbReference type="ARBA" id="ARBA00000013"/>
    </source>
</evidence>
<dbReference type="Pfam" id="PF01256">
    <property type="entry name" value="Carb_kinase"/>
    <property type="match status" value="1"/>
</dbReference>
<evidence type="ECO:0000259" key="20">
    <source>
        <dbReference type="PROSITE" id="PS51383"/>
    </source>
</evidence>
<dbReference type="PROSITE" id="PS51385">
    <property type="entry name" value="YJEF_N"/>
    <property type="match status" value="1"/>
</dbReference>
<dbReference type="InterPro" id="IPR017953">
    <property type="entry name" value="Carbohydrate_kinase_pred_CS"/>
</dbReference>
<proteinExistence type="inferred from homology"/>
<comment type="catalytic activity">
    <reaction evidence="1 18 19">
        <text>(6R)-NADHX = (6S)-NADHX</text>
        <dbReference type="Rhea" id="RHEA:32215"/>
        <dbReference type="ChEBI" id="CHEBI:64074"/>
        <dbReference type="ChEBI" id="CHEBI:64075"/>
        <dbReference type="EC" id="5.1.99.6"/>
    </reaction>
</comment>
<keyword evidence="10 17" id="KW-0520">NAD</keyword>
<evidence type="ECO:0000256" key="11">
    <source>
        <dbReference type="ARBA" id="ARBA00023235"/>
    </source>
</evidence>
<dbReference type="PANTHER" id="PTHR12592:SF0">
    <property type="entry name" value="ATP-DEPENDENT (S)-NAD(P)H-HYDRATE DEHYDRATASE"/>
    <property type="match status" value="1"/>
</dbReference>
<feature type="binding site" evidence="18">
    <location>
        <position position="63"/>
    </location>
    <ligand>
        <name>K(+)</name>
        <dbReference type="ChEBI" id="CHEBI:29103"/>
    </ligand>
</feature>
<feature type="domain" description="YjeF C-terminal" evidence="20">
    <location>
        <begin position="226"/>
        <end position="492"/>
    </location>
</feature>
<dbReference type="InterPro" id="IPR000631">
    <property type="entry name" value="CARKD"/>
</dbReference>
<evidence type="ECO:0000256" key="8">
    <source>
        <dbReference type="ARBA" id="ARBA00022857"/>
    </source>
</evidence>
<dbReference type="HAMAP" id="MF_01966">
    <property type="entry name" value="NADHX_epimerase"/>
    <property type="match status" value="1"/>
</dbReference>
<keyword evidence="9 18" id="KW-0630">Potassium</keyword>
<evidence type="ECO:0000313" key="22">
    <source>
        <dbReference type="EMBL" id="TDX99282.1"/>
    </source>
</evidence>
<evidence type="ECO:0000313" key="23">
    <source>
        <dbReference type="Proteomes" id="UP000294914"/>
    </source>
</evidence>
<dbReference type="GO" id="GO:0052855">
    <property type="term" value="F:ADP-dependent NAD(P)H-hydrate dehydratase activity"/>
    <property type="evidence" value="ECO:0007669"/>
    <property type="project" value="UniProtKB-UniRule"/>
</dbReference>
<comment type="catalytic activity">
    <reaction evidence="2 18 19">
        <text>(6R)-NADPHX = (6S)-NADPHX</text>
        <dbReference type="Rhea" id="RHEA:32227"/>
        <dbReference type="ChEBI" id="CHEBI:64076"/>
        <dbReference type="ChEBI" id="CHEBI:64077"/>
        <dbReference type="EC" id="5.1.99.6"/>
    </reaction>
</comment>
<evidence type="ECO:0000256" key="17">
    <source>
        <dbReference type="HAMAP-Rule" id="MF_01965"/>
    </source>
</evidence>
<evidence type="ECO:0000256" key="16">
    <source>
        <dbReference type="ARBA" id="ARBA00049209"/>
    </source>
</evidence>
<dbReference type="NCBIfam" id="TIGR00196">
    <property type="entry name" value="yjeF_cterm"/>
    <property type="match status" value="1"/>
</dbReference>
<dbReference type="GO" id="GO:0052856">
    <property type="term" value="F:NAD(P)HX epimerase activity"/>
    <property type="evidence" value="ECO:0007669"/>
    <property type="project" value="UniProtKB-UniRule"/>
</dbReference>
<comment type="cofactor">
    <cofactor evidence="18 19">
        <name>K(+)</name>
        <dbReference type="ChEBI" id="CHEBI:29103"/>
    </cofactor>
    <text evidence="18 19">Binds 1 potassium ion per subunit.</text>
</comment>
<feature type="domain" description="YjeF N-terminal" evidence="21">
    <location>
        <begin position="14"/>
        <end position="216"/>
    </location>
</feature>
<feature type="binding site" evidence="17">
    <location>
        <begin position="405"/>
        <end position="409"/>
    </location>
    <ligand>
        <name>AMP</name>
        <dbReference type="ChEBI" id="CHEBI:456215"/>
    </ligand>
</feature>
<dbReference type="PROSITE" id="PS51383">
    <property type="entry name" value="YJEF_C_3"/>
    <property type="match status" value="1"/>
</dbReference>
<dbReference type="PANTHER" id="PTHR12592">
    <property type="entry name" value="ATP-DEPENDENT (S)-NAD(P)H-HYDRATE DEHYDRATASE FAMILY MEMBER"/>
    <property type="match status" value="1"/>
</dbReference>
<comment type="caution">
    <text evidence="22">The sequence shown here is derived from an EMBL/GenBank/DDBJ whole genome shotgun (WGS) entry which is preliminary data.</text>
</comment>
<feature type="binding site" evidence="17">
    <location>
        <position position="322"/>
    </location>
    <ligand>
        <name>(6S)-NADPHX</name>
        <dbReference type="ChEBI" id="CHEBI:64076"/>
    </ligand>
</feature>
<dbReference type="Gene3D" id="3.40.50.10260">
    <property type="entry name" value="YjeF N-terminal domain"/>
    <property type="match status" value="1"/>
</dbReference>
<feature type="binding site" evidence="18">
    <location>
        <begin position="130"/>
        <end position="136"/>
    </location>
    <ligand>
        <name>(6S)-NADPHX</name>
        <dbReference type="ChEBI" id="CHEBI:64076"/>
    </ligand>
</feature>
<keyword evidence="13" id="KW-0511">Multifunctional enzyme</keyword>
<feature type="binding site" evidence="17">
    <location>
        <position position="368"/>
    </location>
    <ligand>
        <name>(6S)-NADPHX</name>
        <dbReference type="ChEBI" id="CHEBI:64076"/>
    </ligand>
</feature>
<dbReference type="GO" id="GO:0046872">
    <property type="term" value="F:metal ion binding"/>
    <property type="evidence" value="ECO:0007669"/>
    <property type="project" value="UniProtKB-UniRule"/>
</dbReference>
<evidence type="ECO:0000256" key="5">
    <source>
        <dbReference type="ARBA" id="ARBA00022723"/>
    </source>
</evidence>
<dbReference type="EMBL" id="SOQX01000008">
    <property type="protein sequence ID" value="TDX99282.1"/>
    <property type="molecule type" value="Genomic_DNA"/>
</dbReference>
<accession>A0A4R8IQC8</accession>
<protein>
    <recommendedName>
        <fullName evidence="19">Bifunctional NAD(P)H-hydrate repair enzyme</fullName>
    </recommendedName>
    <alternativeName>
        <fullName evidence="19">Nicotinamide nucleotide repair protein</fullName>
    </alternativeName>
    <domain>
        <recommendedName>
            <fullName evidence="19">ADP-dependent (S)-NAD(P)H-hydrate dehydratase</fullName>
            <ecNumber evidence="19">4.2.1.136</ecNumber>
        </recommendedName>
        <alternativeName>
            <fullName evidence="19">ADP-dependent NAD(P)HX dehydratase</fullName>
        </alternativeName>
    </domain>
    <domain>
        <recommendedName>
            <fullName evidence="19">NAD(P)H-hydrate epimerase</fullName>
            <ecNumber evidence="19">5.1.99.6</ecNumber>
        </recommendedName>
    </domain>
</protein>
<dbReference type="EC" id="5.1.99.6" evidence="19"/>